<dbReference type="HOGENOM" id="CLU_193171_0_0_1"/>
<reference evidence="2" key="1">
    <citation type="journal article" date="2011" name="Genetics">
        <title>Massive changes in genome architecture accompany the transition to self-fertility in the filamentous fungus Neurospora tetrasperma.</title>
        <authorList>
            <person name="Ellison C.E."/>
            <person name="Stajich J.E."/>
            <person name="Jacobson D.J."/>
            <person name="Natvig D.O."/>
            <person name="Lapidus A."/>
            <person name="Foster B."/>
            <person name="Aerts A."/>
            <person name="Riley R."/>
            <person name="Lindquist E.A."/>
            <person name="Grigoriev I.V."/>
            <person name="Taylor J.W."/>
        </authorList>
    </citation>
    <scope>NUCLEOTIDE SEQUENCE [LARGE SCALE GENOMIC DNA]</scope>
    <source>
        <strain evidence="2">FGSC 2508 / P0657</strain>
    </source>
</reference>
<dbReference type="GeneID" id="20827592"/>
<dbReference type="RefSeq" id="XP_009847181.1">
    <property type="nucleotide sequence ID" value="XM_009848879.1"/>
</dbReference>
<dbReference type="OrthoDB" id="10388246at2759"/>
<dbReference type="VEuPathDB" id="FungiDB:NEUTE1DRAFT_37248"/>
<dbReference type="EMBL" id="GL891302">
    <property type="protein sequence ID" value="EGO61612.1"/>
    <property type="molecule type" value="Genomic_DNA"/>
</dbReference>
<sequence length="57" mass="6679">MIDGRFHVQAFSIQQPGSRGMLMMIRGSWISCRYLFYPQEAANNTCASWPPSFWRHL</sequence>
<dbReference type="KEGG" id="nte:NEUTE1DRAFT37248"/>
<name>F8MED0_NEUT8</name>
<evidence type="ECO:0000313" key="1">
    <source>
        <dbReference type="EMBL" id="EGO61612.1"/>
    </source>
</evidence>
<organism evidence="1 2">
    <name type="scientific">Neurospora tetrasperma (strain FGSC 2508 / ATCC MYA-4615 / P0657)</name>
    <dbReference type="NCBI Taxonomy" id="510951"/>
    <lineage>
        <taxon>Eukaryota</taxon>
        <taxon>Fungi</taxon>
        <taxon>Dikarya</taxon>
        <taxon>Ascomycota</taxon>
        <taxon>Pezizomycotina</taxon>
        <taxon>Sordariomycetes</taxon>
        <taxon>Sordariomycetidae</taxon>
        <taxon>Sordariales</taxon>
        <taxon>Sordariaceae</taxon>
        <taxon>Neurospora</taxon>
    </lineage>
</organism>
<gene>
    <name evidence="1" type="ORF">NEUTE1DRAFT_37248</name>
</gene>
<dbReference type="AlphaFoldDB" id="F8MED0"/>
<keyword evidence="2" id="KW-1185">Reference proteome</keyword>
<proteinExistence type="predicted"/>
<dbReference type="Proteomes" id="UP000008065">
    <property type="component" value="Unassembled WGS sequence"/>
</dbReference>
<evidence type="ECO:0000313" key="2">
    <source>
        <dbReference type="Proteomes" id="UP000008065"/>
    </source>
</evidence>
<protein>
    <submittedName>
        <fullName evidence="1">Uncharacterized protein</fullName>
    </submittedName>
</protein>
<accession>F8MED0</accession>